<evidence type="ECO:0000256" key="2">
    <source>
        <dbReference type="ARBA" id="ARBA00022490"/>
    </source>
</evidence>
<keyword evidence="4 13" id="KW-0521">NADP</keyword>
<dbReference type="GO" id="GO:0016726">
    <property type="term" value="F:oxidoreductase activity, acting on CH or CH2 groups, NAD or NADP as acceptor"/>
    <property type="evidence" value="ECO:0007669"/>
    <property type="project" value="UniProtKB-UniRule"/>
</dbReference>
<evidence type="ECO:0000256" key="11">
    <source>
        <dbReference type="ARBA" id="ARBA00049080"/>
    </source>
</evidence>
<dbReference type="UniPathway" id="UPA00034">
    <property type="reaction ID" value="UER00018"/>
</dbReference>
<organism evidence="16 17">
    <name type="scientific">Cephaloticoccus capnophilus</name>
    <dbReference type="NCBI Taxonomy" id="1548208"/>
    <lineage>
        <taxon>Bacteria</taxon>
        <taxon>Pseudomonadati</taxon>
        <taxon>Verrucomicrobiota</taxon>
        <taxon>Opitutia</taxon>
        <taxon>Opitutales</taxon>
        <taxon>Opitutaceae</taxon>
        <taxon>Cephaloticoccus</taxon>
    </lineage>
</organism>
<proteinExistence type="inferred from homology"/>
<comment type="caution">
    <text evidence="16">The sequence shown here is derived from an EMBL/GenBank/DDBJ whole genome shotgun (WGS) entry which is preliminary data.</text>
</comment>
<evidence type="ECO:0000256" key="6">
    <source>
        <dbReference type="ARBA" id="ARBA00023002"/>
    </source>
</evidence>
<comment type="function">
    <text evidence="13">Catalyzes the conversion of 4-hydroxy-tetrahydrodipicolinate (HTPA) to tetrahydrodipicolinate.</text>
</comment>
<evidence type="ECO:0000256" key="8">
    <source>
        <dbReference type="ARBA" id="ARBA00023154"/>
    </source>
</evidence>
<comment type="subunit">
    <text evidence="13">Homotetramer.</text>
</comment>
<feature type="binding site" evidence="13">
    <location>
        <begin position="130"/>
        <end position="131"/>
    </location>
    <ligand>
        <name>(S)-2,3,4,5-tetrahydrodipicolinate</name>
        <dbReference type="ChEBI" id="CHEBI:16845"/>
    </ligand>
</feature>
<feature type="domain" description="Dihydrodipicolinate reductase C-terminal" evidence="15">
    <location>
        <begin position="93"/>
        <end position="228"/>
    </location>
</feature>
<evidence type="ECO:0000256" key="12">
    <source>
        <dbReference type="ARBA" id="ARBA00049396"/>
    </source>
</evidence>
<evidence type="ECO:0000259" key="15">
    <source>
        <dbReference type="Pfam" id="PF05173"/>
    </source>
</evidence>
<dbReference type="PIRSF" id="PIRSF000161">
    <property type="entry name" value="DHPR"/>
    <property type="match status" value="1"/>
</dbReference>
<evidence type="ECO:0000256" key="9">
    <source>
        <dbReference type="ARBA" id="ARBA00037922"/>
    </source>
</evidence>
<comment type="pathway">
    <text evidence="9 13">Amino-acid biosynthesis; L-lysine biosynthesis via DAP pathway; (S)-tetrahydrodipicolinate from L-aspartate: step 4/4.</text>
</comment>
<keyword evidence="17" id="KW-1185">Reference proteome</keyword>
<dbReference type="AlphaFoldDB" id="A0A139SN28"/>
<keyword evidence="7 13" id="KW-0520">NAD</keyword>
<sequence length="247" mass="26122">MGRTIAELAPEFGFQVAAALEVGDDLAAGIEAGGETIIDFSFHETTAEVISHAVRFGKALIIGTTGHSIDARASLLKEAAKVPCVWAGNYSVGVNLLNALTQRAAAVLSDDYDAEVVEMHHRFKKDAPSGTAARLLEIILAARGLGPEALRHGREGIPGERTRTEVGIHALRGGDVVGDHTVIFAALGERLELTHKASDRAIFARGALRAAQWIRGKRPGVYDMQDVLGLSEPNGNTAAMSGHSSSR</sequence>
<gene>
    <name evidence="13" type="primary">dapB</name>
    <name evidence="16" type="ORF">AXK12_04085</name>
</gene>
<comment type="catalytic activity">
    <reaction evidence="12 13">
        <text>(S)-2,3,4,5-tetrahydrodipicolinate + NAD(+) + H2O = (2S,4S)-4-hydroxy-2,3,4,5-tetrahydrodipicolinate + NADH + H(+)</text>
        <dbReference type="Rhea" id="RHEA:35323"/>
        <dbReference type="ChEBI" id="CHEBI:15377"/>
        <dbReference type="ChEBI" id="CHEBI:15378"/>
        <dbReference type="ChEBI" id="CHEBI:16845"/>
        <dbReference type="ChEBI" id="CHEBI:57540"/>
        <dbReference type="ChEBI" id="CHEBI:57945"/>
        <dbReference type="ChEBI" id="CHEBI:67139"/>
        <dbReference type="EC" id="1.17.1.8"/>
    </reaction>
</comment>
<comment type="caution">
    <text evidence="13">Was originally thought to be a dihydrodipicolinate reductase (DHDPR), catalyzing the conversion of dihydrodipicolinate to tetrahydrodipicolinate. However, it was shown in E.coli that the substrate of the enzymatic reaction is not dihydrodipicolinate (DHDP) but in fact (2S,4S)-4-hydroxy-2,3,4,5-tetrahydrodipicolinic acid (HTPA), the product released by the DapA-catalyzed reaction.</text>
</comment>
<evidence type="ECO:0000256" key="3">
    <source>
        <dbReference type="ARBA" id="ARBA00022605"/>
    </source>
</evidence>
<comment type="similarity">
    <text evidence="1 13">Belongs to the DapB family.</text>
</comment>
<evidence type="ECO:0000256" key="5">
    <source>
        <dbReference type="ARBA" id="ARBA00022915"/>
    </source>
</evidence>
<evidence type="ECO:0000259" key="14">
    <source>
        <dbReference type="Pfam" id="PF01113"/>
    </source>
</evidence>
<dbReference type="InterPro" id="IPR036291">
    <property type="entry name" value="NAD(P)-bd_dom_sf"/>
</dbReference>
<dbReference type="NCBIfam" id="TIGR00036">
    <property type="entry name" value="dapB"/>
    <property type="match status" value="1"/>
</dbReference>
<dbReference type="SUPFAM" id="SSF51735">
    <property type="entry name" value="NAD(P)-binding Rossmann-fold domains"/>
    <property type="match status" value="1"/>
</dbReference>
<keyword evidence="6 13" id="KW-0560">Oxidoreductase</keyword>
<dbReference type="GO" id="GO:0019877">
    <property type="term" value="P:diaminopimelate biosynthetic process"/>
    <property type="evidence" value="ECO:0007669"/>
    <property type="project" value="UniProtKB-UniRule"/>
</dbReference>
<evidence type="ECO:0000256" key="1">
    <source>
        <dbReference type="ARBA" id="ARBA00006642"/>
    </source>
</evidence>
<dbReference type="Gene3D" id="3.40.50.720">
    <property type="entry name" value="NAD(P)-binding Rossmann-like Domain"/>
    <property type="match status" value="1"/>
</dbReference>
<dbReference type="STRING" id="1548208.AXK12_04085"/>
<accession>A0A139SN28</accession>
<dbReference type="EMBL" id="LSZP01000032">
    <property type="protein sequence ID" value="KXU36016.1"/>
    <property type="molecule type" value="Genomic_DNA"/>
</dbReference>
<dbReference type="GO" id="GO:0009089">
    <property type="term" value="P:lysine biosynthetic process via diaminopimelate"/>
    <property type="evidence" value="ECO:0007669"/>
    <property type="project" value="UniProtKB-UniRule"/>
</dbReference>
<name>A0A139SN28_9BACT</name>
<keyword evidence="2 13" id="KW-0963">Cytoplasm</keyword>
<dbReference type="InterPro" id="IPR022664">
    <property type="entry name" value="DapB_N_CS"/>
</dbReference>
<evidence type="ECO:0000256" key="13">
    <source>
        <dbReference type="HAMAP-Rule" id="MF_00102"/>
    </source>
</evidence>
<dbReference type="GO" id="GO:0050661">
    <property type="term" value="F:NADP binding"/>
    <property type="evidence" value="ECO:0007669"/>
    <property type="project" value="UniProtKB-UniRule"/>
</dbReference>
<keyword evidence="3 13" id="KW-0028">Amino-acid biosynthesis</keyword>
<evidence type="ECO:0000313" key="17">
    <source>
        <dbReference type="Proteomes" id="UP000071392"/>
    </source>
</evidence>
<dbReference type="EC" id="1.17.1.8" evidence="10 13"/>
<feature type="active site" description="Proton donor" evidence="13">
    <location>
        <position position="124"/>
    </location>
</feature>
<dbReference type="PANTHER" id="PTHR20836">
    <property type="entry name" value="DIHYDRODIPICOLINATE REDUCTASE"/>
    <property type="match status" value="1"/>
</dbReference>
<feature type="domain" description="Dihydrodipicolinate reductase N-terminal" evidence="14">
    <location>
        <begin position="18"/>
        <end position="90"/>
    </location>
</feature>
<dbReference type="FunFam" id="3.30.360.10:FF:000004">
    <property type="entry name" value="4-hydroxy-tetrahydrodipicolinate reductase"/>
    <property type="match status" value="1"/>
</dbReference>
<dbReference type="PANTHER" id="PTHR20836:SF0">
    <property type="entry name" value="4-HYDROXY-TETRAHYDRODIPICOLINATE REDUCTASE 1, CHLOROPLASTIC-RELATED"/>
    <property type="match status" value="1"/>
</dbReference>
<comment type="subcellular location">
    <subcellularLocation>
        <location evidence="13">Cytoplasm</location>
    </subcellularLocation>
</comment>
<dbReference type="InterPro" id="IPR023940">
    <property type="entry name" value="DHDPR_bac"/>
</dbReference>
<evidence type="ECO:0000256" key="7">
    <source>
        <dbReference type="ARBA" id="ARBA00023027"/>
    </source>
</evidence>
<dbReference type="HAMAP" id="MF_00102">
    <property type="entry name" value="DapB"/>
    <property type="match status" value="1"/>
</dbReference>
<protein>
    <recommendedName>
        <fullName evidence="10 13">4-hydroxy-tetrahydrodipicolinate reductase</fullName>
        <shortName evidence="13">HTPA reductase</shortName>
        <ecNumber evidence="10 13">1.17.1.8</ecNumber>
    </recommendedName>
</protein>
<feature type="active site" description="Proton donor/acceptor" evidence="13">
    <location>
        <position position="120"/>
    </location>
</feature>
<reference evidence="16 17" key="1">
    <citation type="submission" date="2016-02" db="EMBL/GenBank/DDBJ databases">
        <authorList>
            <person name="Wen L."/>
            <person name="He K."/>
            <person name="Yang H."/>
        </authorList>
    </citation>
    <scope>NUCLEOTIDE SEQUENCE [LARGE SCALE GENOMIC DNA]</scope>
    <source>
        <strain evidence="16 17">CV41</strain>
    </source>
</reference>
<comment type="catalytic activity">
    <reaction evidence="11 13">
        <text>(S)-2,3,4,5-tetrahydrodipicolinate + NADP(+) + H2O = (2S,4S)-4-hydroxy-2,3,4,5-tetrahydrodipicolinate + NADPH + H(+)</text>
        <dbReference type="Rhea" id="RHEA:35331"/>
        <dbReference type="ChEBI" id="CHEBI:15377"/>
        <dbReference type="ChEBI" id="CHEBI:15378"/>
        <dbReference type="ChEBI" id="CHEBI:16845"/>
        <dbReference type="ChEBI" id="CHEBI:57783"/>
        <dbReference type="ChEBI" id="CHEBI:58349"/>
        <dbReference type="ChEBI" id="CHEBI:67139"/>
        <dbReference type="EC" id="1.17.1.8"/>
    </reaction>
</comment>
<dbReference type="InterPro" id="IPR022663">
    <property type="entry name" value="DapB_C"/>
</dbReference>
<keyword evidence="5 13" id="KW-0220">Diaminopimelate biosynthesis</keyword>
<dbReference type="GO" id="GO:0051287">
    <property type="term" value="F:NAD binding"/>
    <property type="evidence" value="ECO:0007669"/>
    <property type="project" value="UniProtKB-UniRule"/>
</dbReference>
<comment type="caution">
    <text evidence="13">Lacks conserved residue(s) required for the propagation of feature annotation.</text>
</comment>
<feature type="binding site" evidence="13">
    <location>
        <begin position="87"/>
        <end position="90"/>
    </location>
    <ligand>
        <name>NAD(+)</name>
        <dbReference type="ChEBI" id="CHEBI:57540"/>
    </ligand>
</feature>
<feature type="binding site" evidence="13">
    <location>
        <begin position="63"/>
        <end position="65"/>
    </location>
    <ligand>
        <name>NAD(+)</name>
        <dbReference type="ChEBI" id="CHEBI:57540"/>
    </ligand>
</feature>
<dbReference type="Gene3D" id="3.30.360.10">
    <property type="entry name" value="Dihydrodipicolinate Reductase, domain 2"/>
    <property type="match status" value="1"/>
</dbReference>
<dbReference type="InterPro" id="IPR000846">
    <property type="entry name" value="DapB_N"/>
</dbReference>
<dbReference type="GO" id="GO:0008839">
    <property type="term" value="F:4-hydroxy-tetrahydrodipicolinate reductase"/>
    <property type="evidence" value="ECO:0007669"/>
    <property type="project" value="UniProtKB-UniRule"/>
</dbReference>
<evidence type="ECO:0000256" key="10">
    <source>
        <dbReference type="ARBA" id="ARBA00038983"/>
    </source>
</evidence>
<dbReference type="SUPFAM" id="SSF55347">
    <property type="entry name" value="Glyceraldehyde-3-phosphate dehydrogenase-like, C-terminal domain"/>
    <property type="match status" value="1"/>
</dbReference>
<keyword evidence="8 13" id="KW-0457">Lysine biosynthesis</keyword>
<dbReference type="Pfam" id="PF01113">
    <property type="entry name" value="DapB_N"/>
    <property type="match status" value="1"/>
</dbReference>
<dbReference type="GO" id="GO:0005737">
    <property type="term" value="C:cytoplasm"/>
    <property type="evidence" value="ECO:0007669"/>
    <property type="project" value="UniProtKB-SubCell"/>
</dbReference>
<dbReference type="Proteomes" id="UP000071392">
    <property type="component" value="Unassembled WGS sequence"/>
</dbReference>
<evidence type="ECO:0000313" key="16">
    <source>
        <dbReference type="EMBL" id="KXU36016.1"/>
    </source>
</evidence>
<evidence type="ECO:0000256" key="4">
    <source>
        <dbReference type="ARBA" id="ARBA00022857"/>
    </source>
</evidence>
<dbReference type="Pfam" id="PF05173">
    <property type="entry name" value="DapB_C"/>
    <property type="match status" value="1"/>
</dbReference>
<feature type="binding site" evidence="13">
    <location>
        <position position="121"/>
    </location>
    <ligand>
        <name>(S)-2,3,4,5-tetrahydrodipicolinate</name>
        <dbReference type="ChEBI" id="CHEBI:16845"/>
    </ligand>
</feature>
<dbReference type="PROSITE" id="PS01298">
    <property type="entry name" value="DAPB"/>
    <property type="match status" value="1"/>
</dbReference>